<dbReference type="SUPFAM" id="SSF55103">
    <property type="entry name" value="FAD-linked oxidases, C-terminal domain"/>
    <property type="match status" value="1"/>
</dbReference>
<dbReference type="PROSITE" id="PS51387">
    <property type="entry name" value="FAD_PCMH"/>
    <property type="match status" value="1"/>
</dbReference>
<evidence type="ECO:0000256" key="3">
    <source>
        <dbReference type="ARBA" id="ARBA00022827"/>
    </source>
</evidence>
<dbReference type="Pfam" id="PF02913">
    <property type="entry name" value="FAD-oxidase_C"/>
    <property type="match status" value="1"/>
</dbReference>
<keyword evidence="4" id="KW-0560">Oxidoreductase</keyword>
<evidence type="ECO:0000313" key="6">
    <source>
        <dbReference type="EMBL" id="MFD0889168.1"/>
    </source>
</evidence>
<keyword evidence="7" id="KW-1185">Reference proteome</keyword>
<evidence type="ECO:0000256" key="2">
    <source>
        <dbReference type="ARBA" id="ARBA00022630"/>
    </source>
</evidence>
<dbReference type="InterPro" id="IPR016167">
    <property type="entry name" value="FAD-bd_PCMH_sub1"/>
</dbReference>
<dbReference type="InterPro" id="IPR004113">
    <property type="entry name" value="FAD-bd_oxidored_4_C"/>
</dbReference>
<name>A0ABW3DZE1_9ACTN</name>
<protein>
    <submittedName>
        <fullName evidence="6">FAD-binding oxidoreductase</fullName>
    </submittedName>
</protein>
<proteinExistence type="predicted"/>
<gene>
    <name evidence="6" type="ORF">ACFQ08_31935</name>
</gene>
<dbReference type="SUPFAM" id="SSF56176">
    <property type="entry name" value="FAD-binding/transporter-associated domain-like"/>
    <property type="match status" value="1"/>
</dbReference>
<evidence type="ECO:0000256" key="4">
    <source>
        <dbReference type="ARBA" id="ARBA00023002"/>
    </source>
</evidence>
<keyword evidence="3" id="KW-0274">FAD</keyword>
<evidence type="ECO:0000256" key="1">
    <source>
        <dbReference type="ARBA" id="ARBA00001974"/>
    </source>
</evidence>
<evidence type="ECO:0000313" key="7">
    <source>
        <dbReference type="Proteomes" id="UP001597024"/>
    </source>
</evidence>
<feature type="non-terminal residue" evidence="6">
    <location>
        <position position="402"/>
    </location>
</feature>
<sequence>MTTQVILPGPVTRVPALAVDVAALERDLRAQVDGEIRFDAGSRGAYSTDASNYRQIPIGVVIPRTVEAAVAAVAVCRGHGAPITSRGGGTSLAGQCANVAVIIDWSKYCHRLLDVDTEARTCLVEPGIVLDVLNDRLRPTGLEFGPEPATHDHCTLGGMIGNNSCGATAQRTGKVVDNVVELEVLLYDGTRMWVGETGDERYAEILAGGGRAAEVHRALRELRDTYLGEIRTRYPRIPRRVSGYNLDSLLPERHLNVAQALVGSEGTCVTVLRARLKLVPVVKARTLVMLAYPGIAAAADAVPDILPHGPIALEGIDQRLIDFERGEHLNPEGLALLPGRGAHLMVQMGGETQREAEEAAEAMLCALGRSRRDPDVAFFDDPDREKAVWLVREAALGATARA</sequence>
<dbReference type="Gene3D" id="3.30.43.10">
    <property type="entry name" value="Uridine Diphospho-n-acetylenolpyruvylglucosamine Reductase, domain 2"/>
    <property type="match status" value="1"/>
</dbReference>
<dbReference type="PANTHER" id="PTHR11748">
    <property type="entry name" value="D-LACTATE DEHYDROGENASE"/>
    <property type="match status" value="1"/>
</dbReference>
<dbReference type="InterPro" id="IPR016166">
    <property type="entry name" value="FAD-bd_PCMH"/>
</dbReference>
<dbReference type="InterPro" id="IPR006094">
    <property type="entry name" value="Oxid_FAD_bind_N"/>
</dbReference>
<accession>A0ABW3DZE1</accession>
<dbReference type="Pfam" id="PF01565">
    <property type="entry name" value="FAD_binding_4"/>
    <property type="match status" value="1"/>
</dbReference>
<dbReference type="InterPro" id="IPR036318">
    <property type="entry name" value="FAD-bd_PCMH-like_sf"/>
</dbReference>
<keyword evidence="2" id="KW-0285">Flavoprotein</keyword>
<dbReference type="EMBL" id="JBHTHX010001689">
    <property type="protein sequence ID" value="MFD0889168.1"/>
    <property type="molecule type" value="Genomic_DNA"/>
</dbReference>
<comment type="cofactor">
    <cofactor evidence="1">
        <name>FAD</name>
        <dbReference type="ChEBI" id="CHEBI:57692"/>
    </cofactor>
</comment>
<comment type="caution">
    <text evidence="6">The sequence shown here is derived from an EMBL/GenBank/DDBJ whole genome shotgun (WGS) entry which is preliminary data.</text>
</comment>
<dbReference type="Proteomes" id="UP001597024">
    <property type="component" value="Unassembled WGS sequence"/>
</dbReference>
<dbReference type="InterPro" id="IPR016164">
    <property type="entry name" value="FAD-linked_Oxase-like_C"/>
</dbReference>
<evidence type="ECO:0000259" key="5">
    <source>
        <dbReference type="PROSITE" id="PS51387"/>
    </source>
</evidence>
<dbReference type="Gene3D" id="3.30.465.10">
    <property type="match status" value="1"/>
</dbReference>
<feature type="domain" description="FAD-binding PCMH-type" evidence="5">
    <location>
        <begin position="53"/>
        <end position="281"/>
    </location>
</feature>
<dbReference type="PANTHER" id="PTHR11748:SF119">
    <property type="entry name" value="D-2-HYDROXYGLUTARATE DEHYDROGENASE"/>
    <property type="match status" value="1"/>
</dbReference>
<dbReference type="InterPro" id="IPR016169">
    <property type="entry name" value="FAD-bd_PCMH_sub2"/>
</dbReference>
<organism evidence="6 7">
    <name type="scientific">Streptosporangium algeriense</name>
    <dbReference type="NCBI Taxonomy" id="1682748"/>
    <lineage>
        <taxon>Bacteria</taxon>
        <taxon>Bacillati</taxon>
        <taxon>Actinomycetota</taxon>
        <taxon>Actinomycetes</taxon>
        <taxon>Streptosporangiales</taxon>
        <taxon>Streptosporangiaceae</taxon>
        <taxon>Streptosporangium</taxon>
    </lineage>
</organism>
<reference evidence="7" key="1">
    <citation type="journal article" date="2019" name="Int. J. Syst. Evol. Microbiol.">
        <title>The Global Catalogue of Microorganisms (GCM) 10K type strain sequencing project: providing services to taxonomists for standard genome sequencing and annotation.</title>
        <authorList>
            <consortium name="The Broad Institute Genomics Platform"/>
            <consortium name="The Broad Institute Genome Sequencing Center for Infectious Disease"/>
            <person name="Wu L."/>
            <person name="Ma J."/>
        </authorList>
    </citation>
    <scope>NUCLEOTIDE SEQUENCE [LARGE SCALE GENOMIC DNA]</scope>
    <source>
        <strain evidence="7">CCUG 62974</strain>
    </source>
</reference>